<evidence type="ECO:0000256" key="7">
    <source>
        <dbReference type="SAM" id="MobiDB-lite"/>
    </source>
</evidence>
<gene>
    <name evidence="9" type="ORF">SLS53_008033</name>
    <name evidence="8" type="ORF">SLS53_009430</name>
</gene>
<protein>
    <recommendedName>
        <fullName evidence="6">Carboxypeptidase</fullName>
        <ecNumber evidence="6">3.4.16.-</ecNumber>
    </recommendedName>
</protein>
<keyword evidence="2 6" id="KW-0121">Carboxypeptidase</keyword>
<organism evidence="8 10">
    <name type="scientific">Cytospora paraplurivora</name>
    <dbReference type="NCBI Taxonomy" id="2898453"/>
    <lineage>
        <taxon>Eukaryota</taxon>
        <taxon>Fungi</taxon>
        <taxon>Dikarya</taxon>
        <taxon>Ascomycota</taxon>
        <taxon>Pezizomycotina</taxon>
        <taxon>Sordariomycetes</taxon>
        <taxon>Sordariomycetidae</taxon>
        <taxon>Diaporthales</taxon>
        <taxon>Cytosporaceae</taxon>
        <taxon>Cytospora</taxon>
    </lineage>
</organism>
<reference evidence="8 10" key="1">
    <citation type="journal article" date="2023" name="PLoS ONE">
        <title>Cytospora paraplurivora sp. nov. isolated from orchards with fruit tree decline syndrome in Ontario, Canada.</title>
        <authorList>
            <person name="Ilyukhin E."/>
            <person name="Nguyen H.D.T."/>
            <person name="Castle A.J."/>
            <person name="Ellouze W."/>
        </authorList>
    </citation>
    <scope>NUCLEOTIDE SEQUENCE [LARGE SCALE GENOMIC DNA]</scope>
    <source>
        <strain evidence="8 10">FDS-564</strain>
    </source>
</reference>
<comment type="similarity">
    <text evidence="1 6">Belongs to the peptidase S10 family.</text>
</comment>
<keyword evidence="6" id="KW-0732">Signal</keyword>
<evidence type="ECO:0000256" key="4">
    <source>
        <dbReference type="ARBA" id="ARBA00022801"/>
    </source>
</evidence>
<dbReference type="PROSITE" id="PS00560">
    <property type="entry name" value="CARBOXYPEPT_SER_HIS"/>
    <property type="match status" value="1"/>
</dbReference>
<dbReference type="InterPro" id="IPR033124">
    <property type="entry name" value="Ser_caboxypep_his_AS"/>
</dbReference>
<accession>A0AAN9YBS5</accession>
<sequence>MKLSGLLSSLALSASAVTARRSLQHVGHVADRLGQRQRAPAVPRSTPEYTDKTTNSSWHYLTDKTKKFVVDGTAIPDVDFDVGESYAGLIPLGNSTTDEFYFWFYPSTNKDKAVDDEILIWLNGGENGPFTWQYGTYKPVENPYSWHRLTNVVWIEQPVGTGFSPGTPTAQNEEDIAEQFKAFWKNFVDTFDLQNRKVYITGESYAGMYVPYIASSSLFPLDSDDLATYRALDVECGFADFRDKYLTYPPPGLLPGPDDLPGVDNETCSELYDNIYDSVNVKNPCFDIYQVATTCPVLWDVLGFPGSFDYLPEGAQIYFNRTDVQTAINAPHISWSSCTDEDVFPDGDNSLPSAVTVLGSVIDRTQNVVVAHGLLDFVLIAEGTLLALQNTTWGGLQGFQSAPTVDFVIPAHKDYSDSTLAAAGILGKTITERGLTWVTVELSGHMIPQYQPSAAFRQLEFLLGRVDSLNSTKPFTVNVATV</sequence>
<proteinExistence type="inferred from homology"/>
<dbReference type="GO" id="GO:0006508">
    <property type="term" value="P:proteolysis"/>
    <property type="evidence" value="ECO:0007669"/>
    <property type="project" value="UniProtKB-KW"/>
</dbReference>
<dbReference type="Pfam" id="PF00450">
    <property type="entry name" value="Peptidase_S10"/>
    <property type="match status" value="2"/>
</dbReference>
<dbReference type="EMBL" id="JAJSPL020000107">
    <property type="protein sequence ID" value="KAK7727935.1"/>
    <property type="molecule type" value="Genomic_DNA"/>
</dbReference>
<dbReference type="PRINTS" id="PR00724">
    <property type="entry name" value="CRBOXYPTASEC"/>
</dbReference>
<evidence type="ECO:0000256" key="5">
    <source>
        <dbReference type="ARBA" id="ARBA00023180"/>
    </source>
</evidence>
<dbReference type="EMBL" id="JAJSPL020000045">
    <property type="protein sequence ID" value="KAK7733883.1"/>
    <property type="molecule type" value="Genomic_DNA"/>
</dbReference>
<keyword evidence="10" id="KW-1185">Reference proteome</keyword>
<evidence type="ECO:0000313" key="10">
    <source>
        <dbReference type="Proteomes" id="UP001320245"/>
    </source>
</evidence>
<dbReference type="AlphaFoldDB" id="A0AAN9YBS5"/>
<feature type="chain" id="PRO_5044522631" description="Carboxypeptidase" evidence="6">
    <location>
        <begin position="20"/>
        <end position="482"/>
    </location>
</feature>
<evidence type="ECO:0000256" key="2">
    <source>
        <dbReference type="ARBA" id="ARBA00022645"/>
    </source>
</evidence>
<dbReference type="Proteomes" id="UP001320245">
    <property type="component" value="Unassembled WGS sequence"/>
</dbReference>
<dbReference type="Gene3D" id="3.40.50.1820">
    <property type="entry name" value="alpha/beta hydrolase"/>
    <property type="match status" value="2"/>
</dbReference>
<reference evidence="8" key="2">
    <citation type="submission" date="2024-02" db="EMBL/GenBank/DDBJ databases">
        <title>De novo assembly and annotation of 12 fungi associated with fruit tree decline syndrome in Ontario, Canada.</title>
        <authorList>
            <person name="Sulman M."/>
            <person name="Ellouze W."/>
            <person name="Ilyukhin E."/>
        </authorList>
    </citation>
    <scope>NUCLEOTIDE SEQUENCE</scope>
    <source>
        <strain evidence="8">FDS-564</strain>
    </source>
</reference>
<dbReference type="InterPro" id="IPR029058">
    <property type="entry name" value="AB_hydrolase_fold"/>
</dbReference>
<evidence type="ECO:0000313" key="9">
    <source>
        <dbReference type="EMBL" id="KAK7733883.1"/>
    </source>
</evidence>
<keyword evidence="4 6" id="KW-0378">Hydrolase</keyword>
<name>A0AAN9YBS5_9PEZI</name>
<comment type="caution">
    <text evidence="8">The sequence shown here is derived from an EMBL/GenBank/DDBJ whole genome shotgun (WGS) entry which is preliminary data.</text>
</comment>
<evidence type="ECO:0000256" key="1">
    <source>
        <dbReference type="ARBA" id="ARBA00009431"/>
    </source>
</evidence>
<keyword evidence="3 6" id="KW-0645">Protease</keyword>
<evidence type="ECO:0000256" key="3">
    <source>
        <dbReference type="ARBA" id="ARBA00022670"/>
    </source>
</evidence>
<dbReference type="PROSITE" id="PS00131">
    <property type="entry name" value="CARBOXYPEPT_SER_SER"/>
    <property type="match status" value="1"/>
</dbReference>
<feature type="region of interest" description="Disordered" evidence="7">
    <location>
        <begin position="34"/>
        <end position="53"/>
    </location>
</feature>
<dbReference type="EC" id="3.4.16.-" evidence="6"/>
<dbReference type="PANTHER" id="PTHR11802:SF479">
    <property type="entry name" value="CARBOXYPEPTIDASE"/>
    <property type="match status" value="1"/>
</dbReference>
<dbReference type="GO" id="GO:0004185">
    <property type="term" value="F:serine-type carboxypeptidase activity"/>
    <property type="evidence" value="ECO:0007669"/>
    <property type="project" value="UniProtKB-UniRule"/>
</dbReference>
<dbReference type="InterPro" id="IPR018202">
    <property type="entry name" value="Ser_caboxypep_ser_AS"/>
</dbReference>
<dbReference type="PANTHER" id="PTHR11802">
    <property type="entry name" value="SERINE PROTEASE FAMILY S10 SERINE CARBOXYPEPTIDASE"/>
    <property type="match status" value="1"/>
</dbReference>
<feature type="signal peptide" evidence="6">
    <location>
        <begin position="1"/>
        <end position="19"/>
    </location>
</feature>
<dbReference type="SUPFAM" id="SSF53474">
    <property type="entry name" value="alpha/beta-Hydrolases"/>
    <property type="match status" value="1"/>
</dbReference>
<evidence type="ECO:0000256" key="6">
    <source>
        <dbReference type="RuleBase" id="RU361156"/>
    </source>
</evidence>
<dbReference type="InterPro" id="IPR001563">
    <property type="entry name" value="Peptidase_S10"/>
</dbReference>
<evidence type="ECO:0000313" key="8">
    <source>
        <dbReference type="EMBL" id="KAK7727935.1"/>
    </source>
</evidence>
<keyword evidence="5" id="KW-0325">Glycoprotein</keyword>